<dbReference type="Proteomes" id="UP000002350">
    <property type="component" value="Chromosome"/>
</dbReference>
<proteinExistence type="predicted"/>
<organism evidence="2 3">
    <name type="scientific">Shewanella violacea (strain JCM 10179 / CIP 106290 / LMG 19151 / DSS12)</name>
    <dbReference type="NCBI Taxonomy" id="637905"/>
    <lineage>
        <taxon>Bacteria</taxon>
        <taxon>Pseudomonadati</taxon>
        <taxon>Pseudomonadota</taxon>
        <taxon>Gammaproteobacteria</taxon>
        <taxon>Alteromonadales</taxon>
        <taxon>Shewanellaceae</taxon>
        <taxon>Shewanella</taxon>
    </lineage>
</organism>
<accession>D4ZJU9</accession>
<dbReference type="AlphaFoldDB" id="D4ZJU9"/>
<dbReference type="KEGG" id="svo:SVI_1977"/>
<reference evidence="3" key="1">
    <citation type="journal article" date="2010" name="Mol. Biosyst.">
        <title>Complete genome sequence and comparative analysis of Shewanella violacea, a psychrophilic and piezophilic bacterium from deep sea floor sediments.</title>
        <authorList>
            <person name="Aono E."/>
            <person name="Baba T."/>
            <person name="Ara T."/>
            <person name="Nishi T."/>
            <person name="Nakamichi T."/>
            <person name="Inamoto E."/>
            <person name="Toyonaga H."/>
            <person name="Hasegawa M."/>
            <person name="Takai Y."/>
            <person name="Okumura Y."/>
            <person name="Baba M."/>
            <person name="Tomita M."/>
            <person name="Kato C."/>
            <person name="Oshima T."/>
            <person name="Nakasone K."/>
            <person name="Mori H."/>
        </authorList>
    </citation>
    <scope>NUCLEOTIDE SEQUENCE [LARGE SCALE GENOMIC DNA]</scope>
    <source>
        <strain evidence="3">JCM 10179 / CIP 106290 / LMG 19151 / DSS12</strain>
    </source>
</reference>
<evidence type="ECO:0000313" key="2">
    <source>
        <dbReference type="EMBL" id="BAJ01948.1"/>
    </source>
</evidence>
<sequence>MRNQDKRKALSNAKAKVIRTGKAKQTQANTEVFSMLPGITEDYSYATSLSKLVVGSRKIKSHLMTPEEDKFHINLIAARVWYWSMNKEAMQQATPLVMGALDTIIGTKEFDTRFIAYAKEAPSLAIRGPS</sequence>
<evidence type="ECO:0000313" key="3">
    <source>
        <dbReference type="Proteomes" id="UP000002350"/>
    </source>
</evidence>
<keyword evidence="3" id="KW-1185">Reference proteome</keyword>
<dbReference type="EMBL" id="AP011177">
    <property type="protein sequence ID" value="BAJ01948.1"/>
    <property type="molecule type" value="Genomic_DNA"/>
</dbReference>
<evidence type="ECO:0000256" key="1">
    <source>
        <dbReference type="SAM" id="MobiDB-lite"/>
    </source>
</evidence>
<gene>
    <name evidence="2" type="ordered locus">SVI_1977</name>
</gene>
<protein>
    <submittedName>
        <fullName evidence="2">Uncharacterized protein</fullName>
    </submittedName>
</protein>
<feature type="region of interest" description="Disordered" evidence="1">
    <location>
        <begin position="1"/>
        <end position="22"/>
    </location>
</feature>
<dbReference type="HOGENOM" id="CLU_1936684_0_0_6"/>
<name>D4ZJU9_SHEVD</name>